<protein>
    <submittedName>
        <fullName evidence="2">Uncharacterized protein</fullName>
    </submittedName>
</protein>
<dbReference type="GeneID" id="73902990"/>
<sequence length="131" mass="13685">MPSRLGIGLGAVIGRRRRPKGKCGTYLVTTGLSVLVAGMFTETLGIRIGAGPIEVSVLEAGIVVLGFALTRLLLVVARTLRHSLLMGVGIVGLSIALPAIPVAAPVVATVGSGVPSLSRWRPRYPFFVDDR</sequence>
<keyword evidence="1" id="KW-0472">Membrane</keyword>
<feature type="transmembrane region" description="Helical" evidence="1">
    <location>
        <begin position="23"/>
        <end position="40"/>
    </location>
</feature>
<evidence type="ECO:0000256" key="1">
    <source>
        <dbReference type="SAM" id="Phobius"/>
    </source>
</evidence>
<comment type="caution">
    <text evidence="2">The sequence shown here is derived from an EMBL/GenBank/DDBJ whole genome shotgun (WGS) entry which is preliminary data.</text>
</comment>
<keyword evidence="1" id="KW-1133">Transmembrane helix</keyword>
<accession>A0ABD5NL89</accession>
<dbReference type="RefSeq" id="WP_256533847.1">
    <property type="nucleotide sequence ID" value="NZ_CP101824.1"/>
</dbReference>
<keyword evidence="1" id="KW-0812">Transmembrane</keyword>
<evidence type="ECO:0000313" key="2">
    <source>
        <dbReference type="EMBL" id="MFC3957621.1"/>
    </source>
</evidence>
<name>A0ABD5NL89_9EURY</name>
<organism evidence="2 3">
    <name type="scientific">Halovivax cerinus</name>
    <dbReference type="NCBI Taxonomy" id="1487865"/>
    <lineage>
        <taxon>Archaea</taxon>
        <taxon>Methanobacteriati</taxon>
        <taxon>Methanobacteriota</taxon>
        <taxon>Stenosarchaea group</taxon>
        <taxon>Halobacteria</taxon>
        <taxon>Halobacteriales</taxon>
        <taxon>Natrialbaceae</taxon>
        <taxon>Halovivax</taxon>
    </lineage>
</organism>
<evidence type="ECO:0000313" key="3">
    <source>
        <dbReference type="Proteomes" id="UP001595846"/>
    </source>
</evidence>
<dbReference type="EMBL" id="JBHSAQ010000002">
    <property type="protein sequence ID" value="MFC3957621.1"/>
    <property type="molecule type" value="Genomic_DNA"/>
</dbReference>
<dbReference type="Proteomes" id="UP001595846">
    <property type="component" value="Unassembled WGS sequence"/>
</dbReference>
<gene>
    <name evidence="2" type="ORF">ACFOUR_04435</name>
</gene>
<keyword evidence="3" id="KW-1185">Reference proteome</keyword>
<dbReference type="AlphaFoldDB" id="A0ABD5NL89"/>
<feature type="transmembrane region" description="Helical" evidence="1">
    <location>
        <begin position="60"/>
        <end position="77"/>
    </location>
</feature>
<proteinExistence type="predicted"/>
<feature type="transmembrane region" description="Helical" evidence="1">
    <location>
        <begin position="84"/>
        <end position="108"/>
    </location>
</feature>
<reference evidence="2 3" key="1">
    <citation type="journal article" date="2019" name="Int. J. Syst. Evol. Microbiol.">
        <title>The Global Catalogue of Microorganisms (GCM) 10K type strain sequencing project: providing services to taxonomists for standard genome sequencing and annotation.</title>
        <authorList>
            <consortium name="The Broad Institute Genomics Platform"/>
            <consortium name="The Broad Institute Genome Sequencing Center for Infectious Disease"/>
            <person name="Wu L."/>
            <person name="Ma J."/>
        </authorList>
    </citation>
    <scope>NUCLEOTIDE SEQUENCE [LARGE SCALE GENOMIC DNA]</scope>
    <source>
        <strain evidence="2 3">IBRC-M 10256</strain>
    </source>
</reference>